<dbReference type="PANTHER" id="PTHR34341:SF1">
    <property type="entry name" value="TRANSMEMBRANE PROTEIN 107"/>
    <property type="match status" value="1"/>
</dbReference>
<evidence type="ECO:0000256" key="2">
    <source>
        <dbReference type="ARBA" id="ARBA00015652"/>
    </source>
</evidence>
<dbReference type="AlphaFoldDB" id="A0A5A8C0J5"/>
<evidence type="ECO:0000313" key="15">
    <source>
        <dbReference type="Proteomes" id="UP000325113"/>
    </source>
</evidence>
<evidence type="ECO:0000313" key="10">
    <source>
        <dbReference type="EMBL" id="KAA0152299.1"/>
    </source>
</evidence>
<feature type="transmembrane region" description="Helical" evidence="7">
    <location>
        <begin position="57"/>
        <end position="78"/>
    </location>
</feature>
<feature type="transmembrane region" description="Helical" evidence="7">
    <location>
        <begin position="112"/>
        <end position="138"/>
    </location>
</feature>
<evidence type="ECO:0000313" key="11">
    <source>
        <dbReference type="EMBL" id="KAA0163016.1"/>
    </source>
</evidence>
<evidence type="ECO:0000313" key="8">
    <source>
        <dbReference type="EMBL" id="KAA0146523.1"/>
    </source>
</evidence>
<evidence type="ECO:0000256" key="5">
    <source>
        <dbReference type="ARBA" id="ARBA00022989"/>
    </source>
</evidence>
<dbReference type="OrthoDB" id="2114471at2759"/>
<keyword evidence="6 7" id="KW-0472">Membrane</keyword>
<evidence type="ECO:0000256" key="1">
    <source>
        <dbReference type="ARBA" id="ARBA00004141"/>
    </source>
</evidence>
<proteinExistence type="predicted"/>
<evidence type="ECO:0000256" key="4">
    <source>
        <dbReference type="ARBA" id="ARBA00022794"/>
    </source>
</evidence>
<evidence type="ECO:0000313" key="13">
    <source>
        <dbReference type="Proteomes" id="UP000323011"/>
    </source>
</evidence>
<keyword evidence="13" id="KW-1185">Reference proteome</keyword>
<dbReference type="GO" id="GO:0036038">
    <property type="term" value="C:MKS complex"/>
    <property type="evidence" value="ECO:0007669"/>
    <property type="project" value="TreeGrafter"/>
</dbReference>
<evidence type="ECO:0000256" key="6">
    <source>
        <dbReference type="ARBA" id="ARBA00023136"/>
    </source>
</evidence>
<dbReference type="EMBL" id="VLTO01000116">
    <property type="protein sequence ID" value="KAA0163016.1"/>
    <property type="molecule type" value="Genomic_DNA"/>
</dbReference>
<gene>
    <name evidence="11" type="ORF">FNF27_07994</name>
    <name evidence="10" type="ORF">FNF28_07051</name>
    <name evidence="8" type="ORF">FNF29_07995</name>
    <name evidence="9" type="ORF">FNF31_07510</name>
</gene>
<comment type="subcellular location">
    <subcellularLocation>
        <location evidence="1">Membrane</location>
        <topology evidence="1">Multi-pass membrane protein</topology>
    </subcellularLocation>
</comment>
<dbReference type="EMBL" id="VLTM01000157">
    <property type="protein sequence ID" value="KAA0147891.1"/>
    <property type="molecule type" value="Genomic_DNA"/>
</dbReference>
<dbReference type="EMBL" id="VLTN01000084">
    <property type="protein sequence ID" value="KAA0146523.1"/>
    <property type="molecule type" value="Genomic_DNA"/>
</dbReference>
<dbReference type="EMBL" id="VLTL01000209">
    <property type="protein sequence ID" value="KAA0152299.1"/>
    <property type="molecule type" value="Genomic_DNA"/>
</dbReference>
<comment type="caution">
    <text evidence="8">The sequence shown here is derived from an EMBL/GenBank/DDBJ whole genome shotgun (WGS) entry which is preliminary data.</text>
</comment>
<protein>
    <recommendedName>
        <fullName evidence="2">Transmembrane protein 107</fullName>
    </recommendedName>
</protein>
<dbReference type="GO" id="GO:1904491">
    <property type="term" value="P:protein localization to ciliary transition zone"/>
    <property type="evidence" value="ECO:0007669"/>
    <property type="project" value="TreeGrafter"/>
</dbReference>
<reference evidence="12 13" key="1">
    <citation type="submission" date="2019-07" db="EMBL/GenBank/DDBJ databases">
        <title>Genomes of Cafeteria roenbergensis.</title>
        <authorList>
            <person name="Fischer M.G."/>
            <person name="Hackl T."/>
            <person name="Roman M."/>
        </authorList>
    </citation>
    <scope>NUCLEOTIDE SEQUENCE [LARGE SCALE GENOMIC DNA]</scope>
    <source>
        <strain evidence="8 13">BVI</strain>
        <strain evidence="9 15">Cflag</strain>
        <strain evidence="11 12">E4-10P</strain>
        <strain evidence="10 14">RCC970-E3</strain>
    </source>
</reference>
<evidence type="ECO:0000256" key="7">
    <source>
        <dbReference type="SAM" id="Phobius"/>
    </source>
</evidence>
<evidence type="ECO:0000313" key="14">
    <source>
        <dbReference type="Proteomes" id="UP000324907"/>
    </source>
</evidence>
<dbReference type="Proteomes" id="UP000324907">
    <property type="component" value="Unassembled WGS sequence"/>
</dbReference>
<dbReference type="GO" id="GO:1905515">
    <property type="term" value="P:non-motile cilium assembly"/>
    <property type="evidence" value="ECO:0007669"/>
    <property type="project" value="TreeGrafter"/>
</dbReference>
<dbReference type="Proteomes" id="UP000323011">
    <property type="component" value="Unassembled WGS sequence"/>
</dbReference>
<organism evidence="8 13">
    <name type="scientific">Cafeteria roenbergensis</name>
    <name type="common">Marine flagellate</name>
    <dbReference type="NCBI Taxonomy" id="33653"/>
    <lineage>
        <taxon>Eukaryota</taxon>
        <taxon>Sar</taxon>
        <taxon>Stramenopiles</taxon>
        <taxon>Bigyra</taxon>
        <taxon>Opalozoa</taxon>
        <taxon>Bicosoecida</taxon>
        <taxon>Cafeteriaceae</taxon>
        <taxon>Cafeteria</taxon>
    </lineage>
</organism>
<dbReference type="PANTHER" id="PTHR34341">
    <property type="entry name" value="TRANSMEMBRANE PROTEIN 107"/>
    <property type="match status" value="1"/>
</dbReference>
<dbReference type="Proteomes" id="UP000322899">
    <property type="component" value="Unassembled WGS sequence"/>
</dbReference>
<keyword evidence="3 7" id="KW-0812">Transmembrane</keyword>
<dbReference type="Proteomes" id="UP000325113">
    <property type="component" value="Unassembled WGS sequence"/>
</dbReference>
<dbReference type="Pfam" id="PF14995">
    <property type="entry name" value="TMEM107"/>
    <property type="match status" value="1"/>
</dbReference>
<evidence type="ECO:0000256" key="3">
    <source>
        <dbReference type="ARBA" id="ARBA00022692"/>
    </source>
</evidence>
<dbReference type="InterPro" id="IPR029248">
    <property type="entry name" value="TMEM107"/>
</dbReference>
<name>A0A5A8C0J5_CAFRO</name>
<evidence type="ECO:0000313" key="12">
    <source>
        <dbReference type="Proteomes" id="UP000322899"/>
    </source>
</evidence>
<evidence type="ECO:0000313" key="9">
    <source>
        <dbReference type="EMBL" id="KAA0147891.1"/>
    </source>
</evidence>
<keyword evidence="4" id="KW-0970">Cilium biogenesis/degradation</keyword>
<sequence length="143" mass="15025">MMPPKTAEIIVPLRFMLTVGTLIATLLVYFHRADNVAVSVAGNPTTAELQAADASVLAAWAVQLICLAISLTGLLGGFSMFMHGVGLLQIVCQLAAGVLTCLFILGSWHIAALWYITGFLGIVPAVAETGIIATALACRSQRQ</sequence>
<feature type="transmembrane region" description="Helical" evidence="7">
    <location>
        <begin position="85"/>
        <end position="106"/>
    </location>
</feature>
<dbReference type="OMA" id="MLTGMAW"/>
<accession>A0A5A8C0J5</accession>
<keyword evidence="5 7" id="KW-1133">Transmembrane helix</keyword>
<dbReference type="GO" id="GO:0016020">
    <property type="term" value="C:membrane"/>
    <property type="evidence" value="ECO:0007669"/>
    <property type="project" value="UniProtKB-SubCell"/>
</dbReference>